<evidence type="ECO:0000256" key="3">
    <source>
        <dbReference type="ARBA" id="ARBA00024020"/>
    </source>
</evidence>
<dbReference type="SUPFAM" id="SSF48452">
    <property type="entry name" value="TPR-like"/>
    <property type="match status" value="1"/>
</dbReference>
<keyword evidence="6" id="KW-1185">Reference proteome</keyword>
<evidence type="ECO:0000313" key="6">
    <source>
        <dbReference type="Proteomes" id="UP001075354"/>
    </source>
</evidence>
<dbReference type="EMBL" id="JAPTSV010000011">
    <property type="protein sequence ID" value="KAJ1522894.1"/>
    <property type="molecule type" value="Genomic_DNA"/>
</dbReference>
<dbReference type="PANTHER" id="PTHR16193">
    <property type="entry name" value="TETRATRICOPEPTIDE REPEAT PROTEIN 27"/>
    <property type="match status" value="1"/>
</dbReference>
<feature type="repeat" description="TPR" evidence="4">
    <location>
        <begin position="575"/>
        <end position="608"/>
    </location>
</feature>
<keyword evidence="2 4" id="KW-0802">TPR repeat</keyword>
<evidence type="ECO:0000256" key="2">
    <source>
        <dbReference type="ARBA" id="ARBA00022803"/>
    </source>
</evidence>
<accession>A0AAV7XE15</accession>
<evidence type="ECO:0000313" key="5">
    <source>
        <dbReference type="EMBL" id="KAJ1522894.1"/>
    </source>
</evidence>
<dbReference type="InterPro" id="IPR019734">
    <property type="entry name" value="TPR_rpt"/>
</dbReference>
<dbReference type="SMART" id="SM00028">
    <property type="entry name" value="TPR"/>
    <property type="match status" value="3"/>
</dbReference>
<name>A0AAV7XE15_9NEOP</name>
<proteinExistence type="inferred from homology"/>
<dbReference type="AlphaFoldDB" id="A0AAV7XE15"/>
<evidence type="ECO:0008006" key="7">
    <source>
        <dbReference type="Google" id="ProtNLM"/>
    </source>
</evidence>
<protein>
    <recommendedName>
        <fullName evidence="7">Tetratricopeptide repeat protein 27</fullName>
    </recommendedName>
</protein>
<dbReference type="Pfam" id="PF13181">
    <property type="entry name" value="TPR_8"/>
    <property type="match status" value="1"/>
</dbReference>
<organism evidence="5 6">
    <name type="scientific">Megalurothrips usitatus</name>
    <name type="common">bean blossom thrips</name>
    <dbReference type="NCBI Taxonomy" id="439358"/>
    <lineage>
        <taxon>Eukaryota</taxon>
        <taxon>Metazoa</taxon>
        <taxon>Ecdysozoa</taxon>
        <taxon>Arthropoda</taxon>
        <taxon>Hexapoda</taxon>
        <taxon>Insecta</taxon>
        <taxon>Pterygota</taxon>
        <taxon>Neoptera</taxon>
        <taxon>Paraneoptera</taxon>
        <taxon>Thysanoptera</taxon>
        <taxon>Terebrantia</taxon>
        <taxon>Thripoidea</taxon>
        <taxon>Thripidae</taxon>
        <taxon>Megalurothrips</taxon>
    </lineage>
</organism>
<evidence type="ECO:0000256" key="4">
    <source>
        <dbReference type="PROSITE-ProRule" id="PRU00339"/>
    </source>
</evidence>
<comment type="similarity">
    <text evidence="3">Belongs to the TTC27 family.</text>
</comment>
<dbReference type="Proteomes" id="UP001075354">
    <property type="component" value="Chromosome 11"/>
</dbReference>
<evidence type="ECO:0000256" key="1">
    <source>
        <dbReference type="ARBA" id="ARBA00022737"/>
    </source>
</evidence>
<dbReference type="InterPro" id="IPR011990">
    <property type="entry name" value="TPR-like_helical_dom_sf"/>
</dbReference>
<keyword evidence="1" id="KW-0677">Repeat</keyword>
<reference evidence="5" key="1">
    <citation type="submission" date="2022-12" db="EMBL/GenBank/DDBJ databases">
        <title>Chromosome-level genome assembly of the bean flower thrips Megalurothrips usitatus.</title>
        <authorList>
            <person name="Ma L."/>
            <person name="Liu Q."/>
            <person name="Li H."/>
            <person name="Cai W."/>
        </authorList>
    </citation>
    <scope>NUCLEOTIDE SEQUENCE</scope>
    <source>
        <strain evidence="5">Cailab_2022a</strain>
    </source>
</reference>
<sequence>MEIRVQQLKEIEKPLLLLSRDELFGENGKACQLLADGDLLKVLSLPSSVEIFQHFQEYFENRNIEDSLTRSVQSWLDADNSFERQVQVLSVGVVALLAFVQDNWSGPNLEESLAWLKQSCNIESVDDFQSVLVSNLVLDGEAIVSVCRHLEFLAVARAALLVDLPDVKTAKWWKFRCLMIHQRVLDEKSPQLHDQLILLKDQLLQSEYIKQDKDLNILLQLEVAHMHLMYHEVQPSGEVLAKAVEAAGLTVNLTGALGKRTRFQQRELPQLTLDVKSHVPSSALHISQENLPKDLKLDDDVRLDKIAFSNSVDGDYGILSPIQQACVLGTFSQTQKCQPKDKLADEELLAYLTCLLSQPQVWSFQLSCLLFRSKIESNHSRTVERSMTQTQTLVDAINSSTPDRWQRFHLIFCSYMGPIWKLEEELASLLLSLGCVNSALDVYLRLQCWEEVIACYNYLKLRHKAEEIIRQELEKKETVKLWCLLGDATDNVECYEKAWILSNKKSARAQRHWGLYFFHRKQYGEAISHFQESLAHNSLQTTLWFQLGYASLQHEDWATAATAYRRCCFLDPENFEAWNNLSKAYVNLGQKNRAWKALQEALKWDYENWRVWENFLIVSLDCAVMDEVIRAYHRILDLKEKHVDVEVLEILGRAIIEDLPDCDGVPCKALLDKSLQLLGRITAQVTNNWKVWRVYSRLTSASPNPTPETQTRAVQHMQKAHRAAVADASWVNDTKICMEVLGLTEELANVSLACAHETSNNKQSLSILSSAKLSLRSTLSKTKQQRFSLLTGQIEEEIQPQYQTLEALLEKITEALSV</sequence>
<comment type="caution">
    <text evidence="5">The sequence shown here is derived from an EMBL/GenBank/DDBJ whole genome shotgun (WGS) entry which is preliminary data.</text>
</comment>
<feature type="repeat" description="TPR" evidence="4">
    <location>
        <begin position="541"/>
        <end position="574"/>
    </location>
</feature>
<dbReference type="InterPro" id="IPR044244">
    <property type="entry name" value="TTC27/Emw1"/>
</dbReference>
<dbReference type="PROSITE" id="PS50005">
    <property type="entry name" value="TPR"/>
    <property type="match status" value="2"/>
</dbReference>
<gene>
    <name evidence="5" type="ORF">ONE63_002036</name>
</gene>
<dbReference type="Gene3D" id="1.25.40.10">
    <property type="entry name" value="Tetratricopeptide repeat domain"/>
    <property type="match status" value="1"/>
</dbReference>
<dbReference type="PANTHER" id="PTHR16193:SF0">
    <property type="entry name" value="TETRATRICOPEPTIDE REPEAT PROTEIN 27"/>
    <property type="match status" value="1"/>
</dbReference>